<dbReference type="PANTHER" id="PTHR45228">
    <property type="entry name" value="CYCLIC DI-GMP PHOSPHODIESTERASE TM_0186-RELATED"/>
    <property type="match status" value="1"/>
</dbReference>
<dbReference type="InterPro" id="IPR006675">
    <property type="entry name" value="HDIG_dom"/>
</dbReference>
<dbReference type="SUPFAM" id="SSF52172">
    <property type="entry name" value="CheY-like"/>
    <property type="match status" value="1"/>
</dbReference>
<dbReference type="SUPFAM" id="SSF109604">
    <property type="entry name" value="HD-domain/PDEase-like"/>
    <property type="match status" value="1"/>
</dbReference>
<dbReference type="InterPro" id="IPR001789">
    <property type="entry name" value="Sig_transdc_resp-reg_receiver"/>
</dbReference>
<dbReference type="GO" id="GO:0000160">
    <property type="term" value="P:phosphorelay signal transduction system"/>
    <property type="evidence" value="ECO:0007669"/>
    <property type="project" value="InterPro"/>
</dbReference>
<dbReference type="RefSeq" id="WP_145019512.1">
    <property type="nucleotide sequence ID" value="NZ_VLLN01000005.1"/>
</dbReference>
<dbReference type="SMART" id="SM00471">
    <property type="entry name" value="HDc"/>
    <property type="match status" value="1"/>
</dbReference>
<name>A0A562W8U4_9BACT</name>
<dbReference type="PROSITE" id="PS51832">
    <property type="entry name" value="HD_GYP"/>
    <property type="match status" value="1"/>
</dbReference>
<dbReference type="InterPro" id="IPR011006">
    <property type="entry name" value="CheY-like_superfamily"/>
</dbReference>
<feature type="domain" description="HD-GYP" evidence="3">
    <location>
        <begin position="128"/>
        <end position="318"/>
    </location>
</feature>
<dbReference type="PANTHER" id="PTHR45228:SF8">
    <property type="entry name" value="TWO-COMPONENT RESPONSE REGULATOR-RELATED"/>
    <property type="match status" value="1"/>
</dbReference>
<feature type="domain" description="Response regulatory" evidence="2">
    <location>
        <begin position="4"/>
        <end position="119"/>
    </location>
</feature>
<evidence type="ECO:0000259" key="3">
    <source>
        <dbReference type="PROSITE" id="PS51832"/>
    </source>
</evidence>
<protein>
    <submittedName>
        <fullName evidence="4">Putative nucleotidyltransferase with HDIG domain</fullName>
    </submittedName>
</protein>
<dbReference type="AlphaFoldDB" id="A0A562W8U4"/>
<dbReference type="CDD" id="cd00077">
    <property type="entry name" value="HDc"/>
    <property type="match status" value="1"/>
</dbReference>
<dbReference type="Pfam" id="PF13487">
    <property type="entry name" value="HD_5"/>
    <property type="match status" value="1"/>
</dbReference>
<dbReference type="PROSITE" id="PS50110">
    <property type="entry name" value="RESPONSE_REGULATORY"/>
    <property type="match status" value="1"/>
</dbReference>
<keyword evidence="5" id="KW-1185">Reference proteome</keyword>
<comment type="caution">
    <text evidence="4">The sequence shown here is derived from an EMBL/GenBank/DDBJ whole genome shotgun (WGS) entry which is preliminary data.</text>
</comment>
<reference evidence="4 5" key="1">
    <citation type="submission" date="2019-07" db="EMBL/GenBank/DDBJ databases">
        <title>Genomic Encyclopedia of Archaeal and Bacterial Type Strains, Phase II (KMG-II): from individual species to whole genera.</title>
        <authorList>
            <person name="Goeker M."/>
        </authorList>
    </citation>
    <scope>NUCLEOTIDE SEQUENCE [LARGE SCALE GENOMIC DNA]</scope>
    <source>
        <strain evidence="4 5">ATCC BAA-1139</strain>
    </source>
</reference>
<dbReference type="EMBL" id="VLLN01000005">
    <property type="protein sequence ID" value="TWJ26421.1"/>
    <property type="molecule type" value="Genomic_DNA"/>
</dbReference>
<evidence type="ECO:0000259" key="2">
    <source>
        <dbReference type="PROSITE" id="PS50110"/>
    </source>
</evidence>
<evidence type="ECO:0000256" key="1">
    <source>
        <dbReference type="PROSITE-ProRule" id="PRU00169"/>
    </source>
</evidence>
<dbReference type="NCBIfam" id="TIGR00277">
    <property type="entry name" value="HDIG"/>
    <property type="match status" value="1"/>
</dbReference>
<dbReference type="InterPro" id="IPR052020">
    <property type="entry name" value="Cyclic_di-GMP/3'3'-cGAMP_PDE"/>
</dbReference>
<dbReference type="InterPro" id="IPR037522">
    <property type="entry name" value="HD_GYP_dom"/>
</dbReference>
<dbReference type="InterPro" id="IPR003607">
    <property type="entry name" value="HD/PDEase_dom"/>
</dbReference>
<dbReference type="CDD" id="cd17569">
    <property type="entry name" value="REC_HupR-like"/>
    <property type="match status" value="1"/>
</dbReference>
<gene>
    <name evidence="4" type="ORF">JN12_01127</name>
</gene>
<feature type="modified residue" description="4-aspartylphosphate" evidence="1">
    <location>
        <position position="53"/>
    </location>
</feature>
<evidence type="ECO:0000313" key="4">
    <source>
        <dbReference type="EMBL" id="TWJ26421.1"/>
    </source>
</evidence>
<dbReference type="Proteomes" id="UP000319449">
    <property type="component" value="Unassembled WGS sequence"/>
</dbReference>
<organism evidence="4 5">
    <name type="scientific">Geobacter argillaceus</name>
    <dbReference type="NCBI Taxonomy" id="345631"/>
    <lineage>
        <taxon>Bacteria</taxon>
        <taxon>Pseudomonadati</taxon>
        <taxon>Thermodesulfobacteriota</taxon>
        <taxon>Desulfuromonadia</taxon>
        <taxon>Geobacterales</taxon>
        <taxon>Geobacteraceae</taxon>
        <taxon>Geobacter</taxon>
    </lineage>
</organism>
<keyword evidence="1" id="KW-0597">Phosphoprotein</keyword>
<dbReference type="Gene3D" id="1.10.3210.10">
    <property type="entry name" value="Hypothetical protein af1432"/>
    <property type="match status" value="1"/>
</dbReference>
<proteinExistence type="predicted"/>
<keyword evidence="4" id="KW-0808">Transferase</keyword>
<dbReference type="Gene3D" id="3.40.50.2300">
    <property type="match status" value="1"/>
</dbReference>
<sequence length="318" mass="35318">MKHEILIVDDDKLVLTFTADVLQKIGSTPLVTTSPLEALEIVANHPIAVVVSDHYMPEMTGNELLTRIKELSPSTTRIMMTSAADMNVALTAINSGEVFRFLPKPWKVNDMVKAVKDGLRRYRLMESVKNDDDFILRSLAETIELKDPYTKGHCERVADFALMIADELALGEGIKREIRHGSWLHDCGKIGVPEAILNANRKLTGEEREVVAMHPVWGANVVEKANLSSTVINIVMHHHEHYNGHGYPMGLAADEIPLEARIVTVADIFDALRSDRPYRIGIPLAKTLNMLAEMKGAELDPVLVDLFIPLICDREGGS</sequence>
<dbReference type="OrthoDB" id="5392850at2"/>
<dbReference type="SMART" id="SM00448">
    <property type="entry name" value="REC"/>
    <property type="match status" value="1"/>
</dbReference>
<dbReference type="GO" id="GO:0016740">
    <property type="term" value="F:transferase activity"/>
    <property type="evidence" value="ECO:0007669"/>
    <property type="project" value="UniProtKB-KW"/>
</dbReference>
<evidence type="ECO:0000313" key="5">
    <source>
        <dbReference type="Proteomes" id="UP000319449"/>
    </source>
</evidence>
<accession>A0A562W8U4</accession>
<dbReference type="Pfam" id="PF00072">
    <property type="entry name" value="Response_reg"/>
    <property type="match status" value="1"/>
</dbReference>